<accession>A0A942E742</accession>
<feature type="chain" id="PRO_5037636948" evidence="1">
    <location>
        <begin position="23"/>
        <end position="287"/>
    </location>
</feature>
<reference evidence="2" key="1">
    <citation type="submission" date="2021-04" db="EMBL/GenBank/DDBJ databases">
        <title>Devosia litorisediminis sp. nov., isolated from a sand dune.</title>
        <authorList>
            <person name="Park S."/>
            <person name="Yoon J.-H."/>
        </authorList>
    </citation>
    <scope>NUCLEOTIDE SEQUENCE</scope>
    <source>
        <strain evidence="2">BSSL-BM10</strain>
    </source>
</reference>
<dbReference type="PANTHER" id="PTHR40590:SF1">
    <property type="entry name" value="CYTOPLASMIC PROTEIN"/>
    <property type="match status" value="1"/>
</dbReference>
<keyword evidence="1" id="KW-0732">Signal</keyword>
<dbReference type="InterPro" id="IPR002816">
    <property type="entry name" value="TraB/PrgY/GumN_fam"/>
</dbReference>
<feature type="signal peptide" evidence="1">
    <location>
        <begin position="1"/>
        <end position="22"/>
    </location>
</feature>
<comment type="caution">
    <text evidence="2">The sequence shown here is derived from an EMBL/GenBank/DDBJ whole genome shotgun (WGS) entry which is preliminary data.</text>
</comment>
<name>A0A942E742_9HYPH</name>
<proteinExistence type="predicted"/>
<dbReference type="PANTHER" id="PTHR40590">
    <property type="entry name" value="CYTOPLASMIC PROTEIN-RELATED"/>
    <property type="match status" value="1"/>
</dbReference>
<sequence length="287" mass="31487">MFRCTCLLPALLIMGLAAPAQASPALWEVRDGDSALWFFGSFHILPEGTAWRTPLFDATFAEADKVVFETDIRPQAIAEMGAKAFAQGIYVDGTLLTDVIDAALEEQLRAQMARMNMPVGTVLAMRPWMAANTISVGALTANGFGAQGVEFVLEPELAAERMVFLETGDQQLDVFARAPEDEQIAMLAATLEQMDDMSKVMNKMVGYWVSGTPEGLLKLVEVEMDGFEDAFVERLLYERNRNWMTPLERMLANDEQNLVVVGAGHLVGDGNVLDLLSAAGYSVERIQ</sequence>
<gene>
    <name evidence="2" type="ORF">KD146_08555</name>
</gene>
<dbReference type="InterPro" id="IPR047111">
    <property type="entry name" value="YbaP-like"/>
</dbReference>
<evidence type="ECO:0000256" key="1">
    <source>
        <dbReference type="SAM" id="SignalP"/>
    </source>
</evidence>
<dbReference type="RefSeq" id="WP_212658265.1">
    <property type="nucleotide sequence ID" value="NZ_JAGXTP010000001.1"/>
</dbReference>
<dbReference type="AlphaFoldDB" id="A0A942E742"/>
<dbReference type="CDD" id="cd14789">
    <property type="entry name" value="Tiki"/>
    <property type="match status" value="1"/>
</dbReference>
<dbReference type="EMBL" id="JAGXTP010000001">
    <property type="protein sequence ID" value="MBS3848741.1"/>
    <property type="molecule type" value="Genomic_DNA"/>
</dbReference>
<dbReference type="Pfam" id="PF01963">
    <property type="entry name" value="TraB_PrgY_gumN"/>
    <property type="match status" value="1"/>
</dbReference>
<keyword evidence="3" id="KW-1185">Reference proteome</keyword>
<organism evidence="2 3">
    <name type="scientific">Devosia litorisediminis</name>
    <dbReference type="NCBI Taxonomy" id="2829817"/>
    <lineage>
        <taxon>Bacteria</taxon>
        <taxon>Pseudomonadati</taxon>
        <taxon>Pseudomonadota</taxon>
        <taxon>Alphaproteobacteria</taxon>
        <taxon>Hyphomicrobiales</taxon>
        <taxon>Devosiaceae</taxon>
        <taxon>Devosia</taxon>
    </lineage>
</organism>
<protein>
    <submittedName>
        <fullName evidence="2">TraB/GumN family protein</fullName>
    </submittedName>
</protein>
<evidence type="ECO:0000313" key="2">
    <source>
        <dbReference type="EMBL" id="MBS3848741.1"/>
    </source>
</evidence>
<dbReference type="Proteomes" id="UP000678281">
    <property type="component" value="Unassembled WGS sequence"/>
</dbReference>
<evidence type="ECO:0000313" key="3">
    <source>
        <dbReference type="Proteomes" id="UP000678281"/>
    </source>
</evidence>